<dbReference type="Gene3D" id="2.40.50.100">
    <property type="match status" value="2"/>
</dbReference>
<dbReference type="Gene3D" id="2.40.420.20">
    <property type="match status" value="1"/>
</dbReference>
<feature type="region of interest" description="Disordered" evidence="4">
    <location>
        <begin position="549"/>
        <end position="619"/>
    </location>
</feature>
<feature type="compositionally biased region" description="Low complexity" evidence="4">
    <location>
        <begin position="590"/>
        <end position="604"/>
    </location>
</feature>
<dbReference type="Gene3D" id="2.40.30.170">
    <property type="match status" value="2"/>
</dbReference>
<feature type="coiled-coil region" evidence="3">
    <location>
        <begin position="104"/>
        <end position="131"/>
    </location>
</feature>
<comment type="subcellular location">
    <subcellularLocation>
        <location evidence="1">Cell envelope</location>
    </subcellularLocation>
</comment>
<evidence type="ECO:0000256" key="1">
    <source>
        <dbReference type="ARBA" id="ARBA00004196"/>
    </source>
</evidence>
<name>A0A2T5G5M6_9BACL</name>
<proteinExistence type="predicted"/>
<evidence type="ECO:0000256" key="2">
    <source>
        <dbReference type="ARBA" id="ARBA00023054"/>
    </source>
</evidence>
<organism evidence="5 6">
    <name type="scientific">Brockia lithotrophica</name>
    <dbReference type="NCBI Taxonomy" id="933949"/>
    <lineage>
        <taxon>Bacteria</taxon>
        <taxon>Bacillati</taxon>
        <taxon>Bacillota</taxon>
        <taxon>Bacilli</taxon>
        <taxon>Bacillales</taxon>
        <taxon>Bacillales Family X. Incertae Sedis</taxon>
        <taxon>Brockia</taxon>
    </lineage>
</organism>
<comment type="caution">
    <text evidence="5">The sequence shown here is derived from an EMBL/GenBank/DDBJ whole genome shotgun (WGS) entry which is preliminary data.</text>
</comment>
<keyword evidence="2 3" id="KW-0175">Coiled coil</keyword>
<protein>
    <submittedName>
        <fullName evidence="5">Putative Co/Zn/Cd efflux system membrane fusion protein</fullName>
    </submittedName>
</protein>
<dbReference type="SUPFAM" id="SSF111369">
    <property type="entry name" value="HlyD-like secretion proteins"/>
    <property type="match status" value="2"/>
</dbReference>
<feature type="region of interest" description="Disordered" evidence="4">
    <location>
        <begin position="476"/>
        <end position="514"/>
    </location>
</feature>
<evidence type="ECO:0000256" key="3">
    <source>
        <dbReference type="SAM" id="Coils"/>
    </source>
</evidence>
<evidence type="ECO:0000313" key="5">
    <source>
        <dbReference type="EMBL" id="PTQ51494.1"/>
    </source>
</evidence>
<gene>
    <name evidence="5" type="ORF">BLITH_1571</name>
</gene>
<sequence length="619" mass="63606">MPKKIWISLLVLILLLGSGGYLLWSRAQAQKVTNFLDSFSEARVVRGKITVGVNGSGSVESAQTVSLKAETAATVSEVLVKAGDRVSAGDELVRFAGKDMSAQISQEEATLAELLTQREQLVARMQAQEQAAAKEETIVAPADGLLADVVVHPGDPVSPGMQIATLTLTGESRLAVYVAEGDAAKLQPGTAAEVSLGGESKETLQGRVVSVDPFLDVVEGVSARKVTVQVVGTVQEGVKAQVVFRLADGSVVSALQEGVFLSPERISLRAQTEGRVVRVDGKPGQVVSRGQAVAAVRPVSAQDANLASQLSQLDDRIAQSRQRIAQYQAQGEAPDPVKAPIDGKISQVFVVAGQAVVPGQDLLHIIDDQSLQVVIHVDELDVNKIKVGQTAEVTVQAVSQTPLKGDVLAIGDEGEVQNGVATFPVTIHVPAVSGLKIGMTAEAQILVAEKDDALLVPVEAVVRRGNAAFVYVPVSSAERGQESTSGSKSPEGGGEDSAKANGQPSAPPPLPPGVALRPVEVGLIGIRQAEIVSGLAEGDVVLVPRPVSAQGTGGFQPSPSREMAVPGMMPRGGQAPGSSTPGGSWGGSRSGAPAPSNSGSRSGGDAFPTPAQPGGGGSR</sequence>
<evidence type="ECO:0000256" key="4">
    <source>
        <dbReference type="SAM" id="MobiDB-lite"/>
    </source>
</evidence>
<reference evidence="5 6" key="1">
    <citation type="submission" date="2017-08" db="EMBL/GenBank/DDBJ databases">
        <title>Burning lignite coal seam in the remote Altai Mountains harbors a hydrogen-driven thermophilic microbial community.</title>
        <authorList>
            <person name="Kadnikov V.V."/>
            <person name="Mardanov A.V."/>
            <person name="Ivasenko D."/>
            <person name="Beletsky A.V."/>
            <person name="Karnachuk O.V."/>
            <person name="Ravin N.V."/>
        </authorList>
    </citation>
    <scope>NUCLEOTIDE SEQUENCE [LARGE SCALE GENOMIC DNA]</scope>
    <source>
        <strain evidence="5">AL31</strain>
    </source>
</reference>
<dbReference type="GO" id="GO:0030313">
    <property type="term" value="C:cell envelope"/>
    <property type="evidence" value="ECO:0007669"/>
    <property type="project" value="UniProtKB-SubCell"/>
</dbReference>
<dbReference type="PANTHER" id="PTHR32347:SF27">
    <property type="entry name" value="RND EFFLUX PUMP MEMBRANE FUSION PROTEIN BARREL-SANDWICH DOMAIN-CONTAINING PROTEIN"/>
    <property type="match status" value="1"/>
</dbReference>
<dbReference type="Proteomes" id="UP000244016">
    <property type="component" value="Unassembled WGS sequence"/>
</dbReference>
<dbReference type="PANTHER" id="PTHR32347">
    <property type="entry name" value="EFFLUX SYSTEM COMPONENT YKNX-RELATED"/>
    <property type="match status" value="1"/>
</dbReference>
<dbReference type="AlphaFoldDB" id="A0A2T5G5M6"/>
<accession>A0A2T5G5M6</accession>
<evidence type="ECO:0000313" key="6">
    <source>
        <dbReference type="Proteomes" id="UP000244016"/>
    </source>
</evidence>
<dbReference type="EMBL" id="PEBW01000005">
    <property type="protein sequence ID" value="PTQ51494.1"/>
    <property type="molecule type" value="Genomic_DNA"/>
</dbReference>
<dbReference type="InterPro" id="IPR050465">
    <property type="entry name" value="UPF0194_transport"/>
</dbReference>